<dbReference type="AlphaFoldDB" id="A0A1D6M7J0"/>
<sequence length="135" mass="14418">MDAGSSERAQDIAQQREGMMRRCCTSSLNPSTSSRSPTSSRRPRAGAAEPKLRPAPKTEGKDRSAAQPAAANVDSEESRAEVVGGGSFHSINDGVLLTFYMSRAPTWSFIVRLARTPSSASICRSPNVASDCSKR</sequence>
<accession>A0A1D6M7J0</accession>
<dbReference type="InParanoid" id="A0A1D6M7J0"/>
<evidence type="ECO:0000313" key="2">
    <source>
        <dbReference type="EMBL" id="AQK87017.1"/>
    </source>
</evidence>
<reference evidence="2" key="1">
    <citation type="submission" date="2015-12" db="EMBL/GenBank/DDBJ databases">
        <title>Update maize B73 reference genome by single molecule sequencing technologies.</title>
        <authorList>
            <consortium name="Maize Genome Sequencing Project"/>
            <person name="Ware D."/>
        </authorList>
    </citation>
    <scope>NUCLEOTIDE SEQUENCE</scope>
    <source>
        <tissue evidence="2">Seedling</tissue>
    </source>
</reference>
<gene>
    <name evidence="2" type="ORF">ZEAMMB73_Zm00001d038601</name>
</gene>
<proteinExistence type="predicted"/>
<evidence type="ECO:0000256" key="1">
    <source>
        <dbReference type="SAM" id="MobiDB-lite"/>
    </source>
</evidence>
<name>A0A1D6M7J0_MAIZE</name>
<dbReference type="PaxDb" id="4577-AC191401.3_FGP013"/>
<dbReference type="EMBL" id="CM000782">
    <property type="protein sequence ID" value="AQK87017.1"/>
    <property type="molecule type" value="Genomic_DNA"/>
</dbReference>
<feature type="region of interest" description="Disordered" evidence="1">
    <location>
        <begin position="1"/>
        <end position="85"/>
    </location>
</feature>
<protein>
    <submittedName>
        <fullName evidence="2">Uncharacterized protein</fullName>
    </submittedName>
</protein>
<feature type="compositionally biased region" description="Basic and acidic residues" evidence="1">
    <location>
        <begin position="50"/>
        <end position="64"/>
    </location>
</feature>
<organism evidence="2">
    <name type="scientific">Zea mays</name>
    <name type="common">Maize</name>
    <dbReference type="NCBI Taxonomy" id="4577"/>
    <lineage>
        <taxon>Eukaryota</taxon>
        <taxon>Viridiplantae</taxon>
        <taxon>Streptophyta</taxon>
        <taxon>Embryophyta</taxon>
        <taxon>Tracheophyta</taxon>
        <taxon>Spermatophyta</taxon>
        <taxon>Magnoliopsida</taxon>
        <taxon>Liliopsida</taxon>
        <taxon>Poales</taxon>
        <taxon>Poaceae</taxon>
        <taxon>PACMAD clade</taxon>
        <taxon>Panicoideae</taxon>
        <taxon>Andropogonodae</taxon>
        <taxon>Andropogoneae</taxon>
        <taxon>Tripsacinae</taxon>
        <taxon>Zea</taxon>
    </lineage>
</organism>
<feature type="compositionally biased region" description="Low complexity" evidence="1">
    <location>
        <begin position="25"/>
        <end position="40"/>
    </location>
</feature>